<keyword evidence="1" id="KW-0472">Membrane</keyword>
<dbReference type="Proteomes" id="UP001595816">
    <property type="component" value="Unassembled WGS sequence"/>
</dbReference>
<protein>
    <recommendedName>
        <fullName evidence="4">Integral membrane protein</fullName>
    </recommendedName>
</protein>
<dbReference type="RefSeq" id="WP_253752717.1">
    <property type="nucleotide sequence ID" value="NZ_JAMZDZ010000001.1"/>
</dbReference>
<evidence type="ECO:0000256" key="1">
    <source>
        <dbReference type="SAM" id="Phobius"/>
    </source>
</evidence>
<name>A0ABV8LNZ9_9ACTN</name>
<sequence>MRDILRGIVAVIFVVLLGGTAITGATDSSAYADVKPGGLIAPLLVCGIGAVGFAVLAWAAIGLTAGASPGRARSAYAAAKAFVPIIAAAGLGAGVITAVAYGEAEHLLTAAWSTALVLLAYLLTLRGQRKSVARAAQASALTAKTS</sequence>
<feature type="transmembrane region" description="Helical" evidence="1">
    <location>
        <begin position="107"/>
        <end position="125"/>
    </location>
</feature>
<organism evidence="2 3">
    <name type="scientific">Hamadaea flava</name>
    <dbReference type="NCBI Taxonomy" id="1742688"/>
    <lineage>
        <taxon>Bacteria</taxon>
        <taxon>Bacillati</taxon>
        <taxon>Actinomycetota</taxon>
        <taxon>Actinomycetes</taxon>
        <taxon>Micromonosporales</taxon>
        <taxon>Micromonosporaceae</taxon>
        <taxon>Hamadaea</taxon>
    </lineage>
</organism>
<keyword evidence="1" id="KW-0812">Transmembrane</keyword>
<comment type="caution">
    <text evidence="2">The sequence shown here is derived from an EMBL/GenBank/DDBJ whole genome shotgun (WGS) entry which is preliminary data.</text>
</comment>
<gene>
    <name evidence="2" type="ORF">ACFOZ4_19155</name>
</gene>
<accession>A0ABV8LNZ9</accession>
<keyword evidence="3" id="KW-1185">Reference proteome</keyword>
<dbReference type="EMBL" id="JBHSAY010000009">
    <property type="protein sequence ID" value="MFC4132731.1"/>
    <property type="molecule type" value="Genomic_DNA"/>
</dbReference>
<keyword evidence="1" id="KW-1133">Transmembrane helix</keyword>
<evidence type="ECO:0000313" key="3">
    <source>
        <dbReference type="Proteomes" id="UP001595816"/>
    </source>
</evidence>
<evidence type="ECO:0008006" key="4">
    <source>
        <dbReference type="Google" id="ProtNLM"/>
    </source>
</evidence>
<proteinExistence type="predicted"/>
<feature type="transmembrane region" description="Helical" evidence="1">
    <location>
        <begin position="39"/>
        <end position="61"/>
    </location>
</feature>
<evidence type="ECO:0000313" key="2">
    <source>
        <dbReference type="EMBL" id="MFC4132731.1"/>
    </source>
</evidence>
<reference evidence="3" key="1">
    <citation type="journal article" date="2019" name="Int. J. Syst. Evol. Microbiol.">
        <title>The Global Catalogue of Microorganisms (GCM) 10K type strain sequencing project: providing services to taxonomists for standard genome sequencing and annotation.</title>
        <authorList>
            <consortium name="The Broad Institute Genomics Platform"/>
            <consortium name="The Broad Institute Genome Sequencing Center for Infectious Disease"/>
            <person name="Wu L."/>
            <person name="Ma J."/>
        </authorList>
    </citation>
    <scope>NUCLEOTIDE SEQUENCE [LARGE SCALE GENOMIC DNA]</scope>
    <source>
        <strain evidence="3">CGMCC 4.7289</strain>
    </source>
</reference>
<feature type="transmembrane region" description="Helical" evidence="1">
    <location>
        <begin position="81"/>
        <end position="101"/>
    </location>
</feature>